<dbReference type="Pfam" id="PF13455">
    <property type="entry name" value="MUG113"/>
    <property type="match status" value="1"/>
</dbReference>
<keyword evidence="1" id="KW-0812">Transmembrane</keyword>
<dbReference type="Proteomes" id="UP000076925">
    <property type="component" value="Unassembled WGS sequence"/>
</dbReference>
<sequence>MIIHLDSETATAWESWLFQLHNVVQKNPQVDPLAEIAKACAENHAFREFVIEWYIERHGIPKKYALHPGYIYLLKAEGFHGIFSKWIGRYKIGLTTNPQKRLADLNRQQAPCPIVLVRTVPVANMLAAEQWLHDRFTVRRRHGEWFDFWNHELRSVHSAYDRLQRENKPKFSLLKTLTILTAIGVAVAVLALALLLL</sequence>
<comment type="caution">
    <text evidence="3">The sequence shown here is derived from an EMBL/GenBank/DDBJ whole genome shotgun (WGS) entry which is preliminary data.</text>
</comment>
<keyword evidence="1" id="KW-1133">Transmembrane helix</keyword>
<evidence type="ECO:0000313" key="4">
    <source>
        <dbReference type="Proteomes" id="UP000076925"/>
    </source>
</evidence>
<dbReference type="EMBL" id="ANNX02000064">
    <property type="protein sequence ID" value="KYC34756.1"/>
    <property type="molecule type" value="Genomic_DNA"/>
</dbReference>
<dbReference type="RefSeq" id="WP_017740925.1">
    <property type="nucleotide sequence ID" value="NZ_KQ976355.1"/>
</dbReference>
<feature type="transmembrane region" description="Helical" evidence="1">
    <location>
        <begin position="172"/>
        <end position="196"/>
    </location>
</feature>
<feature type="domain" description="Bacteriophage T5 Orf172 DNA-binding" evidence="2">
    <location>
        <begin position="84"/>
        <end position="160"/>
    </location>
</feature>
<dbReference type="InterPro" id="IPR018306">
    <property type="entry name" value="Phage_T5_Orf172_DNA-bd"/>
</dbReference>
<keyword evidence="1" id="KW-0472">Membrane</keyword>
<keyword evidence="4" id="KW-1185">Reference proteome</keyword>
<dbReference type="AlphaFoldDB" id="A0A139WQP5"/>
<evidence type="ECO:0000256" key="1">
    <source>
        <dbReference type="SAM" id="Phobius"/>
    </source>
</evidence>
<evidence type="ECO:0000259" key="2">
    <source>
        <dbReference type="SMART" id="SM00974"/>
    </source>
</evidence>
<evidence type="ECO:0000313" key="3">
    <source>
        <dbReference type="EMBL" id="KYC34756.1"/>
    </source>
</evidence>
<dbReference type="SMART" id="SM00974">
    <property type="entry name" value="T5orf172"/>
    <property type="match status" value="1"/>
</dbReference>
<dbReference type="OrthoDB" id="483816at2"/>
<reference evidence="3 4" key="1">
    <citation type="journal article" date="2013" name="Genome Biol. Evol.">
        <title>Genomes of Stigonematalean cyanobacteria (subsection V) and the evolution of oxygenic photosynthesis from prokaryotes to plastids.</title>
        <authorList>
            <person name="Dagan T."/>
            <person name="Roettger M."/>
            <person name="Stucken K."/>
            <person name="Landan G."/>
            <person name="Koch R."/>
            <person name="Major P."/>
            <person name="Gould S.B."/>
            <person name="Goremykin V.V."/>
            <person name="Rippka R."/>
            <person name="Tandeau de Marsac N."/>
            <person name="Gugger M."/>
            <person name="Lockhart P.J."/>
            <person name="Allen J.F."/>
            <person name="Brune I."/>
            <person name="Maus I."/>
            <person name="Puhler A."/>
            <person name="Martin W.F."/>
        </authorList>
    </citation>
    <scope>NUCLEOTIDE SEQUENCE [LARGE SCALE GENOMIC DNA]</scope>
    <source>
        <strain evidence="3 4">PCC 7110</strain>
    </source>
</reference>
<dbReference type="STRING" id="128403.WA1_49400"/>
<proteinExistence type="predicted"/>
<name>A0A139WQP5_9CYAN</name>
<accession>A0A139WQP5</accession>
<protein>
    <recommendedName>
        <fullName evidence="2">Bacteriophage T5 Orf172 DNA-binding domain-containing protein</fullName>
    </recommendedName>
</protein>
<gene>
    <name evidence="3" type="ORF">WA1_49400</name>
</gene>
<organism evidence="3 4">
    <name type="scientific">Scytonema hofmannii PCC 7110</name>
    <dbReference type="NCBI Taxonomy" id="128403"/>
    <lineage>
        <taxon>Bacteria</taxon>
        <taxon>Bacillati</taxon>
        <taxon>Cyanobacteriota</taxon>
        <taxon>Cyanophyceae</taxon>
        <taxon>Nostocales</taxon>
        <taxon>Scytonemataceae</taxon>
        <taxon>Scytonema</taxon>
    </lineage>
</organism>